<dbReference type="Proteomes" id="UP001595699">
    <property type="component" value="Unassembled WGS sequence"/>
</dbReference>
<organism evidence="1 2">
    <name type="scientific">Tenggerimyces flavus</name>
    <dbReference type="NCBI Taxonomy" id="1708749"/>
    <lineage>
        <taxon>Bacteria</taxon>
        <taxon>Bacillati</taxon>
        <taxon>Actinomycetota</taxon>
        <taxon>Actinomycetes</taxon>
        <taxon>Propionibacteriales</taxon>
        <taxon>Nocardioidaceae</taxon>
        <taxon>Tenggerimyces</taxon>
    </lineage>
</organism>
<keyword evidence="2" id="KW-1185">Reference proteome</keyword>
<accession>A0ABV7Y5I7</accession>
<evidence type="ECO:0000313" key="2">
    <source>
        <dbReference type="Proteomes" id="UP001595699"/>
    </source>
</evidence>
<gene>
    <name evidence="1" type="ORF">ACFOUW_04190</name>
</gene>
<name>A0ABV7Y5I7_9ACTN</name>
<dbReference type="EMBL" id="JBHRZH010000004">
    <property type="protein sequence ID" value="MFC3760024.1"/>
    <property type="molecule type" value="Genomic_DNA"/>
</dbReference>
<sequence>MSPITGEPGVVELDRAEGREMLDERTRRLLNLTLEQFEAAYDAGQLDLDDRDVLHLIMLLPFAR</sequence>
<dbReference type="RefSeq" id="WP_205120150.1">
    <property type="nucleotide sequence ID" value="NZ_JAFBCM010000001.1"/>
</dbReference>
<protein>
    <submittedName>
        <fullName evidence="1">Uncharacterized protein</fullName>
    </submittedName>
</protein>
<reference evidence="2" key="1">
    <citation type="journal article" date="2019" name="Int. J. Syst. Evol. Microbiol.">
        <title>The Global Catalogue of Microorganisms (GCM) 10K type strain sequencing project: providing services to taxonomists for standard genome sequencing and annotation.</title>
        <authorList>
            <consortium name="The Broad Institute Genomics Platform"/>
            <consortium name="The Broad Institute Genome Sequencing Center for Infectious Disease"/>
            <person name="Wu L."/>
            <person name="Ma J."/>
        </authorList>
    </citation>
    <scope>NUCLEOTIDE SEQUENCE [LARGE SCALE GENOMIC DNA]</scope>
    <source>
        <strain evidence="2">CGMCC 4.7241</strain>
    </source>
</reference>
<proteinExistence type="predicted"/>
<comment type="caution">
    <text evidence="1">The sequence shown here is derived from an EMBL/GenBank/DDBJ whole genome shotgun (WGS) entry which is preliminary data.</text>
</comment>
<evidence type="ECO:0000313" key="1">
    <source>
        <dbReference type="EMBL" id="MFC3760024.1"/>
    </source>
</evidence>